<comment type="caution">
    <text evidence="1">The sequence shown here is derived from an EMBL/GenBank/DDBJ whole genome shotgun (WGS) entry which is preliminary data.</text>
</comment>
<name>A0A933I9D9_UNCT6</name>
<dbReference type="Gene3D" id="3.40.630.30">
    <property type="match status" value="1"/>
</dbReference>
<organism evidence="1 2">
    <name type="scientific">candidate division TA06 bacterium</name>
    <dbReference type="NCBI Taxonomy" id="2250710"/>
    <lineage>
        <taxon>Bacteria</taxon>
        <taxon>Bacteria division TA06</taxon>
    </lineage>
</organism>
<dbReference type="AlphaFoldDB" id="A0A933I9D9"/>
<dbReference type="Proteomes" id="UP000736328">
    <property type="component" value="Unassembled WGS sequence"/>
</dbReference>
<dbReference type="InterPro" id="IPR016181">
    <property type="entry name" value="Acyl_CoA_acyltransferase"/>
</dbReference>
<reference evidence="1" key="1">
    <citation type="submission" date="2020-07" db="EMBL/GenBank/DDBJ databases">
        <title>Huge and variable diversity of episymbiotic CPR bacteria and DPANN archaea in groundwater ecosystems.</title>
        <authorList>
            <person name="He C.Y."/>
            <person name="Keren R."/>
            <person name="Whittaker M."/>
            <person name="Farag I.F."/>
            <person name="Doudna J."/>
            <person name="Cate J.H.D."/>
            <person name="Banfield J.F."/>
        </authorList>
    </citation>
    <scope>NUCLEOTIDE SEQUENCE</scope>
    <source>
        <strain evidence="1">NC_groundwater_1520_Pr4_B-0.1um_53_5</strain>
    </source>
</reference>
<dbReference type="SUPFAM" id="SSF55729">
    <property type="entry name" value="Acyl-CoA N-acyltransferases (Nat)"/>
    <property type="match status" value="1"/>
</dbReference>
<dbReference type="PANTHER" id="PTHR41368">
    <property type="entry name" value="PROTEIN YGHO"/>
    <property type="match status" value="1"/>
</dbReference>
<dbReference type="PANTHER" id="PTHR41368:SF1">
    <property type="entry name" value="PROTEIN YGHO"/>
    <property type="match status" value="1"/>
</dbReference>
<sequence>MAIIIKEVVTKKELKQFVEFPFSLYKNHSYWIPPLLMDEYHTLRKDKNPAFEYCRAKFWLAFKDGKLVGRIAGIISQKYIEKWGNKYARFGWVDFVNDREVVKALFETAEQWAKEQGMEGIHGPLGFTDMDHEGMLVDGFNELGTLAAIYNHPYYPKHLESLGYAKDVDWLEFEVQVPTQIPEKAERVERIVMQKLGLKVLEAKKAKDLLPYAREMFQALNSAFAGIYAFVPLNEKQISMYIKQYFSFILPDYTKILLDPNNKVAGFVIGMPSLSRALQKSRGRLFPIGFIHILKAISRKNKHIDLYLGAIRPDLQGKGADALLMTEMCRSAIRNKVISAETNIELEENVKVQSHWKYFESRQHKRRRCYIKKW</sequence>
<evidence type="ECO:0008006" key="3">
    <source>
        <dbReference type="Google" id="ProtNLM"/>
    </source>
</evidence>
<dbReference type="InterPro" id="IPR039968">
    <property type="entry name" value="BcerS-like"/>
</dbReference>
<gene>
    <name evidence="1" type="ORF">HY768_00785</name>
</gene>
<dbReference type="EMBL" id="JACQXR010000008">
    <property type="protein sequence ID" value="MBI4725758.1"/>
    <property type="molecule type" value="Genomic_DNA"/>
</dbReference>
<evidence type="ECO:0000313" key="1">
    <source>
        <dbReference type="EMBL" id="MBI4725758.1"/>
    </source>
</evidence>
<dbReference type="CDD" id="cd04301">
    <property type="entry name" value="NAT_SF"/>
    <property type="match status" value="1"/>
</dbReference>
<accession>A0A933I9D9</accession>
<proteinExistence type="predicted"/>
<evidence type="ECO:0000313" key="2">
    <source>
        <dbReference type="Proteomes" id="UP000736328"/>
    </source>
</evidence>
<protein>
    <recommendedName>
        <fullName evidence="3">N-acetyltransferase domain-containing protein</fullName>
    </recommendedName>
</protein>